<feature type="transmembrane region" description="Helical" evidence="1">
    <location>
        <begin position="45"/>
        <end position="65"/>
    </location>
</feature>
<keyword evidence="1" id="KW-0812">Transmembrane</keyword>
<keyword evidence="1" id="KW-1133">Transmembrane helix</keyword>
<dbReference type="Proteomes" id="UP000463883">
    <property type="component" value="Chromosome"/>
</dbReference>
<feature type="transmembrane region" description="Helical" evidence="1">
    <location>
        <begin position="121"/>
        <end position="145"/>
    </location>
</feature>
<proteinExistence type="predicted"/>
<organism evidence="2 3">
    <name type="scientific">Aminipila terrae</name>
    <dbReference type="NCBI Taxonomy" id="2697030"/>
    <lineage>
        <taxon>Bacteria</taxon>
        <taxon>Bacillati</taxon>
        <taxon>Bacillota</taxon>
        <taxon>Clostridia</taxon>
        <taxon>Peptostreptococcales</taxon>
        <taxon>Anaerovoracaceae</taxon>
        <taxon>Aminipila</taxon>
    </lineage>
</organism>
<dbReference type="AlphaFoldDB" id="A0A6P1MDX8"/>
<dbReference type="RefSeq" id="WP_162362656.1">
    <property type="nucleotide sequence ID" value="NZ_CP047591.1"/>
</dbReference>
<keyword evidence="1" id="KW-0472">Membrane</keyword>
<accession>A0A6P1MDX8</accession>
<protein>
    <submittedName>
        <fullName evidence="2">Uncharacterized protein</fullName>
    </submittedName>
</protein>
<name>A0A6P1MDX8_9FIRM</name>
<gene>
    <name evidence="2" type="ORF">Ami3637_11155</name>
</gene>
<keyword evidence="3" id="KW-1185">Reference proteome</keyword>
<feature type="transmembrane region" description="Helical" evidence="1">
    <location>
        <begin position="91"/>
        <end position="115"/>
    </location>
</feature>
<sequence>MKNRFVLKNIILLAIFFIVEAINIQFNFIKKYDITNIYDYKFNLFTISSVFAGFSFTVLGILLSISSEEMIGRLKNTGIISNKAKKIMNSAILFCMSSIFSLSFIIGLDCIFINLLGHEKFIHGFMSISELGYLLVGIVCFIYAVKEIYSLIVKAYDYDIKKYDEQKEKFKSALDKPKENPKNE</sequence>
<dbReference type="EMBL" id="CP047591">
    <property type="protein sequence ID" value="QHI72889.1"/>
    <property type="molecule type" value="Genomic_DNA"/>
</dbReference>
<evidence type="ECO:0000256" key="1">
    <source>
        <dbReference type="SAM" id="Phobius"/>
    </source>
</evidence>
<evidence type="ECO:0000313" key="3">
    <source>
        <dbReference type="Proteomes" id="UP000463883"/>
    </source>
</evidence>
<reference evidence="2 3" key="1">
    <citation type="submission" date="2020-01" db="EMBL/GenBank/DDBJ databases">
        <title>Genomic analysis of Aminipila sp. CBA3637.</title>
        <authorList>
            <person name="Kim Y.B."/>
            <person name="Roh S.W."/>
        </authorList>
    </citation>
    <scope>NUCLEOTIDE SEQUENCE [LARGE SCALE GENOMIC DNA]</scope>
    <source>
        <strain evidence="2 3">CBA3637</strain>
    </source>
</reference>
<evidence type="ECO:0000313" key="2">
    <source>
        <dbReference type="EMBL" id="QHI72889.1"/>
    </source>
</evidence>
<dbReference type="KEGG" id="amic:Ami3637_11155"/>